<dbReference type="InParanoid" id="A0A482WGH0"/>
<proteinExistence type="predicted"/>
<protein>
    <submittedName>
        <fullName evidence="2">Uncharacterized protein</fullName>
    </submittedName>
</protein>
<gene>
    <name evidence="2" type="ORF">LSTR_LSTR016502</name>
</gene>
<evidence type="ECO:0000313" key="3">
    <source>
        <dbReference type="Proteomes" id="UP000291343"/>
    </source>
</evidence>
<feature type="region of interest" description="Disordered" evidence="1">
    <location>
        <begin position="158"/>
        <end position="179"/>
    </location>
</feature>
<dbReference type="OrthoDB" id="6755725at2759"/>
<keyword evidence="3" id="KW-1185">Reference proteome</keyword>
<organism evidence="2 3">
    <name type="scientific">Laodelphax striatellus</name>
    <name type="common">Small brown planthopper</name>
    <name type="synonym">Delphax striatella</name>
    <dbReference type="NCBI Taxonomy" id="195883"/>
    <lineage>
        <taxon>Eukaryota</taxon>
        <taxon>Metazoa</taxon>
        <taxon>Ecdysozoa</taxon>
        <taxon>Arthropoda</taxon>
        <taxon>Hexapoda</taxon>
        <taxon>Insecta</taxon>
        <taxon>Pterygota</taxon>
        <taxon>Neoptera</taxon>
        <taxon>Paraneoptera</taxon>
        <taxon>Hemiptera</taxon>
        <taxon>Auchenorrhyncha</taxon>
        <taxon>Fulgoroidea</taxon>
        <taxon>Delphacidae</taxon>
        <taxon>Criomorphinae</taxon>
        <taxon>Laodelphax</taxon>
    </lineage>
</organism>
<evidence type="ECO:0000256" key="1">
    <source>
        <dbReference type="SAM" id="MobiDB-lite"/>
    </source>
</evidence>
<dbReference type="AlphaFoldDB" id="A0A482WGH0"/>
<dbReference type="Proteomes" id="UP000291343">
    <property type="component" value="Unassembled WGS sequence"/>
</dbReference>
<accession>A0A482WGH0</accession>
<reference evidence="2 3" key="1">
    <citation type="journal article" date="2017" name="Gigascience">
        <title>Genome sequence of the small brown planthopper, Laodelphax striatellus.</title>
        <authorList>
            <person name="Zhu J."/>
            <person name="Jiang F."/>
            <person name="Wang X."/>
            <person name="Yang P."/>
            <person name="Bao Y."/>
            <person name="Zhao W."/>
            <person name="Wang W."/>
            <person name="Lu H."/>
            <person name="Wang Q."/>
            <person name="Cui N."/>
            <person name="Li J."/>
            <person name="Chen X."/>
            <person name="Luo L."/>
            <person name="Yu J."/>
            <person name="Kang L."/>
            <person name="Cui F."/>
        </authorList>
    </citation>
    <scope>NUCLEOTIDE SEQUENCE [LARGE SCALE GENOMIC DNA]</scope>
    <source>
        <strain evidence="2">Lst14</strain>
    </source>
</reference>
<sequence length="179" mass="20790">MECDRNMGLINQKSYCEVPDDWITVIANARVKPSPFTVYKCDQSLFLSWTSFFKTLNFKEKCPFPSRPVRELEVNSEDPKMIKFRDTYNGTFVNVSMVQQGKKHGRAKKGSMIVEMERNLLIRPSPLYSGRIAVPKPKFEDLQVLKKFLPMESQKFYENLPTNSNNDNNFNDPDDEVFG</sequence>
<comment type="caution">
    <text evidence="2">The sequence shown here is derived from an EMBL/GenBank/DDBJ whole genome shotgun (WGS) entry which is preliminary data.</text>
</comment>
<name>A0A482WGH0_LAOST</name>
<dbReference type="EMBL" id="QKKF02036210">
    <property type="protein sequence ID" value="RZF32635.1"/>
    <property type="molecule type" value="Genomic_DNA"/>
</dbReference>
<evidence type="ECO:0000313" key="2">
    <source>
        <dbReference type="EMBL" id="RZF32635.1"/>
    </source>
</evidence>